<dbReference type="OrthoDB" id="5333304at2759"/>
<reference evidence="2 3" key="1">
    <citation type="journal article" date="2012" name="PLoS Pathog.">
        <title>Diverse lifestyles and strategies of plant pathogenesis encoded in the genomes of eighteen Dothideomycetes fungi.</title>
        <authorList>
            <person name="Ohm R.A."/>
            <person name="Feau N."/>
            <person name="Henrissat B."/>
            <person name="Schoch C.L."/>
            <person name="Horwitz B.A."/>
            <person name="Barry K.W."/>
            <person name="Condon B.J."/>
            <person name="Copeland A.C."/>
            <person name="Dhillon B."/>
            <person name="Glaser F."/>
            <person name="Hesse C.N."/>
            <person name="Kosti I."/>
            <person name="LaButti K."/>
            <person name="Lindquist E.A."/>
            <person name="Lucas S."/>
            <person name="Salamov A.A."/>
            <person name="Bradshaw R.E."/>
            <person name="Ciuffetti L."/>
            <person name="Hamelin R.C."/>
            <person name="Kema G.H.J."/>
            <person name="Lawrence C."/>
            <person name="Scott J.A."/>
            <person name="Spatafora J.W."/>
            <person name="Turgeon B.G."/>
            <person name="de Wit P.J.G.M."/>
            <person name="Zhong S."/>
            <person name="Goodwin S.B."/>
            <person name="Grigoriev I.V."/>
        </authorList>
    </citation>
    <scope>NUCLEOTIDE SEQUENCE [LARGE SCALE GENOMIC DNA]</scope>
    <source>
        <strain evidence="3">28A</strain>
    </source>
</reference>
<keyword evidence="3" id="KW-1185">Reference proteome</keyword>
<dbReference type="Proteomes" id="UP000016935">
    <property type="component" value="Unassembled WGS sequence"/>
</dbReference>
<feature type="region of interest" description="Disordered" evidence="1">
    <location>
        <begin position="64"/>
        <end position="114"/>
    </location>
</feature>
<sequence length="717" mass="80398">MSSAAAAPSLHLNGGSAVSAEVLREADFLQKILQIRDDVLASKHPRIHLPAKVIEQVAPRLPQAALGRPSTNGTSNGSSAQLLPPRPASSARPPTSPLPPTQRPYSAKSSSSSIDPVLLTKSEHLVKAEQQLKRQQIERALKDQFDRKGRGNDGDEREALLDVEQCLIKAHQLVPPVSGLPCTANNSDGAESFDENSYYSSKADSWSPEADGADHRHAAATPLTPQAQQTAQQVTVDSQPPLIDLDEEAYEPADDIEIYEPEPAQVHEDGDEEEDYSPPPADVGPSEPSRGRARNRNGGTNGSRRQSPAGPATSVQNPRKRRREEKREREEKRRQQQAKRVPQSPEPYIKEEPQSPPPFAAYPDSQPNKRRAVQAHADDVELVSAQESPRTQPVYYREQEPLVRYREFDEPSSPTVVRTPQRKPQRDDQDLRRVASLQYARRPYSPSAGGEMYAAPEPRQMRAASHAFIDRPEVPVFREASVRPSAAPRYVGDRSRSPVHEYISHGQSPMYMAPPPRRIVVDQYGNKYYAAPVDARESMAPPSRRIEVDPFYERAVTREPTMRAPVRAEVYEDEAIQRMPPPPRRYVEAPEGEMIESAYRQREASRRPVEVEYRAGPQFEDMGARREYPSVRAYSMRPEGVRREIPEGYIRHESIQPAGVRAPPSRYREVSVVHAEGFDERRYMSAVQGRRYIEEGPGMEAGPEGYAGEGRHVYARY</sequence>
<evidence type="ECO:0000256" key="1">
    <source>
        <dbReference type="SAM" id="MobiDB-lite"/>
    </source>
</evidence>
<proteinExistence type="predicted"/>
<dbReference type="RefSeq" id="XP_008026218.1">
    <property type="nucleotide sequence ID" value="XM_008028027.1"/>
</dbReference>
<protein>
    <submittedName>
        <fullName evidence="2">Uncharacterized protein</fullName>
    </submittedName>
</protein>
<dbReference type="HOGENOM" id="CLU_013199_0_0_1"/>
<reference evidence="2 3" key="2">
    <citation type="journal article" date="2013" name="PLoS Genet.">
        <title>Comparative genome structure, secondary metabolite, and effector coding capacity across Cochliobolus pathogens.</title>
        <authorList>
            <person name="Condon B.J."/>
            <person name="Leng Y."/>
            <person name="Wu D."/>
            <person name="Bushley K.E."/>
            <person name="Ohm R.A."/>
            <person name="Otillar R."/>
            <person name="Martin J."/>
            <person name="Schackwitz W."/>
            <person name="Grimwood J."/>
            <person name="MohdZainudin N."/>
            <person name="Xue C."/>
            <person name="Wang R."/>
            <person name="Manning V.A."/>
            <person name="Dhillon B."/>
            <person name="Tu Z.J."/>
            <person name="Steffenson B.J."/>
            <person name="Salamov A."/>
            <person name="Sun H."/>
            <person name="Lowry S."/>
            <person name="LaButti K."/>
            <person name="Han J."/>
            <person name="Copeland A."/>
            <person name="Lindquist E."/>
            <person name="Barry K."/>
            <person name="Schmutz J."/>
            <person name="Baker S.E."/>
            <person name="Ciuffetti L.M."/>
            <person name="Grigoriev I.V."/>
            <person name="Zhong S."/>
            <person name="Turgeon B.G."/>
        </authorList>
    </citation>
    <scope>NUCLEOTIDE SEQUENCE [LARGE SCALE GENOMIC DNA]</scope>
    <source>
        <strain evidence="3">28A</strain>
    </source>
</reference>
<feature type="region of interest" description="Disordered" evidence="1">
    <location>
        <begin position="245"/>
        <end position="433"/>
    </location>
</feature>
<feature type="compositionally biased region" description="Polar residues" evidence="1">
    <location>
        <begin position="194"/>
        <end position="204"/>
    </location>
</feature>
<feature type="compositionally biased region" description="Acidic residues" evidence="1">
    <location>
        <begin position="245"/>
        <end position="260"/>
    </location>
</feature>
<dbReference type="GeneID" id="19395409"/>
<feature type="compositionally biased region" description="Basic and acidic residues" evidence="1">
    <location>
        <begin position="397"/>
        <end position="409"/>
    </location>
</feature>
<dbReference type="EMBL" id="KB908604">
    <property type="protein sequence ID" value="EOA86228.1"/>
    <property type="molecule type" value="Genomic_DNA"/>
</dbReference>
<evidence type="ECO:0000313" key="2">
    <source>
        <dbReference type="EMBL" id="EOA86228.1"/>
    </source>
</evidence>
<accession>R0JZC1</accession>
<feature type="compositionally biased region" description="Basic and acidic residues" evidence="1">
    <location>
        <begin position="325"/>
        <end position="334"/>
    </location>
</feature>
<gene>
    <name evidence="2" type="ORF">SETTUDRAFT_110243</name>
</gene>
<organism evidence="2 3">
    <name type="scientific">Exserohilum turcicum (strain 28A)</name>
    <name type="common">Northern leaf blight fungus</name>
    <name type="synonym">Setosphaeria turcica</name>
    <dbReference type="NCBI Taxonomy" id="671987"/>
    <lineage>
        <taxon>Eukaryota</taxon>
        <taxon>Fungi</taxon>
        <taxon>Dikarya</taxon>
        <taxon>Ascomycota</taxon>
        <taxon>Pezizomycotina</taxon>
        <taxon>Dothideomycetes</taxon>
        <taxon>Pleosporomycetidae</taxon>
        <taxon>Pleosporales</taxon>
        <taxon>Pleosporineae</taxon>
        <taxon>Pleosporaceae</taxon>
        <taxon>Exserohilum</taxon>
    </lineage>
</organism>
<feature type="compositionally biased region" description="Low complexity" evidence="1">
    <location>
        <begin position="296"/>
        <end position="307"/>
    </location>
</feature>
<feature type="region of interest" description="Disordered" evidence="1">
    <location>
        <begin position="194"/>
        <end position="216"/>
    </location>
</feature>
<name>R0JZC1_EXST2</name>
<dbReference type="AlphaFoldDB" id="R0JZC1"/>
<dbReference type="eggNOG" id="ENOG502SJ1Q">
    <property type="taxonomic scope" value="Eukaryota"/>
</dbReference>
<dbReference type="STRING" id="671987.R0JZC1"/>
<feature type="compositionally biased region" description="Polar residues" evidence="1">
    <location>
        <begin position="69"/>
        <end position="81"/>
    </location>
</feature>
<evidence type="ECO:0000313" key="3">
    <source>
        <dbReference type="Proteomes" id="UP000016935"/>
    </source>
</evidence>
<feature type="compositionally biased region" description="Basic and acidic residues" evidence="1">
    <location>
        <begin position="424"/>
        <end position="433"/>
    </location>
</feature>